<evidence type="ECO:0000256" key="1">
    <source>
        <dbReference type="SAM" id="MobiDB-lite"/>
    </source>
</evidence>
<evidence type="ECO:0000313" key="2">
    <source>
        <dbReference type="EMBL" id="KAG8035643.1"/>
    </source>
</evidence>
<protein>
    <submittedName>
        <fullName evidence="2">Uncharacterized protein</fullName>
    </submittedName>
</protein>
<accession>A0A8J5V7L9</accession>
<organism evidence="2 3">
    <name type="scientific">Cotesia typhae</name>
    <dbReference type="NCBI Taxonomy" id="2053667"/>
    <lineage>
        <taxon>Eukaryota</taxon>
        <taxon>Metazoa</taxon>
        <taxon>Ecdysozoa</taxon>
        <taxon>Arthropoda</taxon>
        <taxon>Hexapoda</taxon>
        <taxon>Insecta</taxon>
        <taxon>Pterygota</taxon>
        <taxon>Neoptera</taxon>
        <taxon>Endopterygota</taxon>
        <taxon>Hymenoptera</taxon>
        <taxon>Apocrita</taxon>
        <taxon>Ichneumonoidea</taxon>
        <taxon>Braconidae</taxon>
        <taxon>Microgastrinae</taxon>
        <taxon>Cotesia</taxon>
    </lineage>
</organism>
<feature type="compositionally biased region" description="Basic and acidic residues" evidence="1">
    <location>
        <begin position="1"/>
        <end position="12"/>
    </location>
</feature>
<reference evidence="2" key="2">
    <citation type="submission" date="2021-04" db="EMBL/GenBank/DDBJ databases">
        <title>Genome-wide patterns of bracovirus chromosomal integration into multiple host tissues during parasitism.</title>
        <authorList>
            <person name="Chebbi M.A.C."/>
        </authorList>
    </citation>
    <scope>NUCLEOTIDE SEQUENCE</scope>
    <source>
        <tissue evidence="2">Whole body</tissue>
    </source>
</reference>
<name>A0A8J5V7L9_9HYME</name>
<keyword evidence="3" id="KW-1185">Reference proteome</keyword>
<dbReference type="AlphaFoldDB" id="A0A8J5V7L9"/>
<evidence type="ECO:0000313" key="3">
    <source>
        <dbReference type="Proteomes" id="UP000729913"/>
    </source>
</evidence>
<dbReference type="OrthoDB" id="4564at2759"/>
<gene>
    <name evidence="2" type="ORF">G9C98_001071</name>
</gene>
<comment type="caution">
    <text evidence="2">The sequence shown here is derived from an EMBL/GenBank/DDBJ whole genome shotgun (WGS) entry which is preliminary data.</text>
</comment>
<feature type="region of interest" description="Disordered" evidence="1">
    <location>
        <begin position="46"/>
        <end position="73"/>
    </location>
</feature>
<dbReference type="Proteomes" id="UP000729913">
    <property type="component" value="Unassembled WGS sequence"/>
</dbReference>
<reference evidence="2" key="1">
    <citation type="submission" date="2020-03" db="EMBL/GenBank/DDBJ databases">
        <authorList>
            <person name="Chebbi M.A."/>
            <person name="Drezen J.M."/>
        </authorList>
    </citation>
    <scope>NUCLEOTIDE SEQUENCE</scope>
    <source>
        <tissue evidence="2">Whole body</tissue>
    </source>
</reference>
<feature type="region of interest" description="Disordered" evidence="1">
    <location>
        <begin position="1"/>
        <end position="30"/>
    </location>
</feature>
<dbReference type="EMBL" id="JAAOIC020000054">
    <property type="protein sequence ID" value="KAG8035643.1"/>
    <property type="molecule type" value="Genomic_DNA"/>
</dbReference>
<sequence length="145" mass="16714">MASSGKKEENSQHRHRHHHPDVAVLDGNEEDVDKEWEDFTRLMAKLRDSRSNRPNRPSQAFYPCPPPKEDDQQEFDPFDYLNTICQEDFECCNQKCFAIGNIGFSSCISLPKGNFSTTPKPTDRKPRCGLNGYIAILNILFFYPN</sequence>
<proteinExistence type="predicted"/>